<dbReference type="RefSeq" id="XP_006691980.1">
    <property type="nucleotide sequence ID" value="XM_006691917.1"/>
</dbReference>
<feature type="region of interest" description="Disordered" evidence="1">
    <location>
        <begin position="278"/>
        <end position="310"/>
    </location>
</feature>
<evidence type="ECO:0000256" key="1">
    <source>
        <dbReference type="SAM" id="MobiDB-lite"/>
    </source>
</evidence>
<dbReference type="Proteomes" id="UP000008066">
    <property type="component" value="Unassembled WGS sequence"/>
</dbReference>
<dbReference type="AlphaFoldDB" id="G0S1S8"/>
<proteinExistence type="predicted"/>
<keyword evidence="3" id="KW-1185">Reference proteome</keyword>
<accession>G0S1S8</accession>
<dbReference type="HOGENOM" id="CLU_789887_0_0_1"/>
<dbReference type="KEGG" id="cthr:CTHT_0014670"/>
<organism evidence="3">
    <name type="scientific">Chaetomium thermophilum (strain DSM 1495 / CBS 144.50 / IMI 039719)</name>
    <name type="common">Thermochaetoides thermophila</name>
    <dbReference type="NCBI Taxonomy" id="759272"/>
    <lineage>
        <taxon>Eukaryota</taxon>
        <taxon>Fungi</taxon>
        <taxon>Dikarya</taxon>
        <taxon>Ascomycota</taxon>
        <taxon>Pezizomycotina</taxon>
        <taxon>Sordariomycetes</taxon>
        <taxon>Sordariomycetidae</taxon>
        <taxon>Sordariales</taxon>
        <taxon>Chaetomiaceae</taxon>
        <taxon>Thermochaetoides</taxon>
    </lineage>
</organism>
<gene>
    <name evidence="2" type="ORF">CTHT_0014670</name>
</gene>
<sequence length="351" mass="39544">MCQTGRRVRSRFKPYGTSPHAGKFRFVCSNNLRCKYWEVLDEDPINKDPVMWQEQALRQAQLRAKTQLVQQAQQQKSGEAPGESGKKCPACVTGWLVEKLKDTFHGKQAVLVCGGGCGYQLEFTSNSAGQRELETFTTTDITTQKKEKQHDDNPCHYGWDRGMEETFQGAEMVRPGSKRKIVVDLTQEDDEPPHKRVEHEILIMGERCLVGPEAQADLHLRSPSYQRAMRGRTTEAILLNKEQSGMTEKEEDIGCLASLKEHETLSKVGVTSCKEEKNANKDGAVPSMQQASNLQDKKTDDEFGDFDPEEEKELLKLADQVPDEFNNVGDRELLALGDQVSDSLSTERCLF</sequence>
<protein>
    <submittedName>
        <fullName evidence="2">Uncharacterized protein</fullName>
    </submittedName>
</protein>
<evidence type="ECO:0000313" key="2">
    <source>
        <dbReference type="EMBL" id="EGS22988.1"/>
    </source>
</evidence>
<dbReference type="GeneID" id="18255505"/>
<reference evidence="2 3" key="1">
    <citation type="journal article" date="2011" name="Cell">
        <title>Insight into structure and assembly of the nuclear pore complex by utilizing the genome of a eukaryotic thermophile.</title>
        <authorList>
            <person name="Amlacher S."/>
            <person name="Sarges P."/>
            <person name="Flemming D."/>
            <person name="van Noort V."/>
            <person name="Kunze R."/>
            <person name="Devos D.P."/>
            <person name="Arumugam M."/>
            <person name="Bork P."/>
            <person name="Hurt E."/>
        </authorList>
    </citation>
    <scope>NUCLEOTIDE SEQUENCE [LARGE SCALE GENOMIC DNA]</scope>
    <source>
        <strain evidence="3">DSM 1495 / CBS 144.50 / IMI 039719</strain>
    </source>
</reference>
<name>G0S1S8_CHATD</name>
<dbReference type="EMBL" id="GL988039">
    <property type="protein sequence ID" value="EGS22988.1"/>
    <property type="molecule type" value="Genomic_DNA"/>
</dbReference>
<evidence type="ECO:0000313" key="3">
    <source>
        <dbReference type="Proteomes" id="UP000008066"/>
    </source>
</evidence>
<dbReference type="OrthoDB" id="10677629at2759"/>